<evidence type="ECO:0000256" key="15">
    <source>
        <dbReference type="ARBA" id="ARBA00023098"/>
    </source>
</evidence>
<accession>A0A2N7LAY1</accession>
<evidence type="ECO:0000256" key="6">
    <source>
        <dbReference type="ARBA" id="ARBA00013278"/>
    </source>
</evidence>
<evidence type="ECO:0000256" key="4">
    <source>
        <dbReference type="ARBA" id="ARBA00011702"/>
    </source>
</evidence>
<dbReference type="PRINTS" id="PR01486">
    <property type="entry name" value="PHPHLIPASEA1"/>
</dbReference>
<evidence type="ECO:0000256" key="12">
    <source>
        <dbReference type="ARBA" id="ARBA00022801"/>
    </source>
</evidence>
<evidence type="ECO:0000256" key="18">
    <source>
        <dbReference type="PIRSR" id="PIRSR603187-1"/>
    </source>
</evidence>
<feature type="active site" description="Nucleophile" evidence="18">
    <location>
        <position position="138"/>
    </location>
</feature>
<evidence type="ECO:0000256" key="10">
    <source>
        <dbReference type="ARBA" id="ARBA00022723"/>
    </source>
</evidence>
<gene>
    <name evidence="21" type="ORF">BCT23_14915</name>
</gene>
<evidence type="ECO:0000256" key="19">
    <source>
        <dbReference type="PIRSR" id="PIRSR603187-2"/>
    </source>
</evidence>
<evidence type="ECO:0000256" key="3">
    <source>
        <dbReference type="ARBA" id="ARBA00010525"/>
    </source>
</evidence>
<dbReference type="GO" id="GO:0016042">
    <property type="term" value="P:lipid catabolic process"/>
    <property type="evidence" value="ECO:0007669"/>
    <property type="project" value="UniProtKB-KW"/>
</dbReference>
<comment type="function">
    <text evidence="20">Hydrolysis of phosphatidylcholine with phospholipase A2 (EC 3.1.1.4) and phospholipase A1 (EC 3.1.1.32) activities.</text>
</comment>
<keyword evidence="10 19" id="KW-0479">Metal-binding</keyword>
<feature type="chain" id="PRO_5019616997" description="Phospholipase A1" evidence="20">
    <location>
        <begin position="22"/>
        <end position="264"/>
    </location>
</feature>
<comment type="similarity">
    <text evidence="3 20">Belongs to the phospholipase A1 family.</text>
</comment>
<reference evidence="22" key="1">
    <citation type="submission" date="2016-07" db="EMBL/GenBank/DDBJ databases">
        <title>Nontailed viruses are major unrecognized killers of bacteria in the ocean.</title>
        <authorList>
            <person name="Kauffman K."/>
            <person name="Hussain F."/>
            <person name="Yang J."/>
            <person name="Arevalo P."/>
            <person name="Brown J."/>
            <person name="Cutler M."/>
            <person name="Kelly L."/>
            <person name="Polz M.F."/>
        </authorList>
    </citation>
    <scope>NUCLEOTIDE SEQUENCE [LARGE SCALE GENOMIC DNA]</scope>
    <source>
        <strain evidence="22">10N.261.45.A10</strain>
    </source>
</reference>
<comment type="catalytic activity">
    <reaction evidence="1 20">
        <text>a 1,2-diacyl-sn-glycero-3-phosphocholine + H2O = a 2-acyl-sn-glycero-3-phosphocholine + a fatty acid + H(+)</text>
        <dbReference type="Rhea" id="RHEA:18689"/>
        <dbReference type="ChEBI" id="CHEBI:15377"/>
        <dbReference type="ChEBI" id="CHEBI:15378"/>
        <dbReference type="ChEBI" id="CHEBI:28868"/>
        <dbReference type="ChEBI" id="CHEBI:57643"/>
        <dbReference type="ChEBI" id="CHEBI:57875"/>
        <dbReference type="EC" id="3.1.1.32"/>
    </reaction>
</comment>
<comment type="subunit">
    <text evidence="4 20">Homodimer; dimerization is reversible, and the dimeric form is the active one.</text>
</comment>
<evidence type="ECO:0000256" key="2">
    <source>
        <dbReference type="ARBA" id="ARBA00001604"/>
    </source>
</evidence>
<dbReference type="AlphaFoldDB" id="A0A2N7LAY1"/>
<evidence type="ECO:0000313" key="22">
    <source>
        <dbReference type="Proteomes" id="UP000235387"/>
    </source>
</evidence>
<keyword evidence="16" id="KW-0472">Membrane</keyword>
<dbReference type="SUPFAM" id="SSF56931">
    <property type="entry name" value="Outer membrane phospholipase A (OMPLA)"/>
    <property type="match status" value="1"/>
</dbReference>
<keyword evidence="15 20" id="KW-0443">Lipid metabolism</keyword>
<dbReference type="GO" id="GO:0009279">
    <property type="term" value="C:cell outer membrane"/>
    <property type="evidence" value="ECO:0007669"/>
    <property type="project" value="UniProtKB-SubCell"/>
</dbReference>
<keyword evidence="9" id="KW-0812">Transmembrane</keyword>
<comment type="catalytic activity">
    <reaction evidence="2 20">
        <text>a 1,2-diacyl-sn-glycero-3-phosphocholine + H2O = a 1-acyl-sn-glycero-3-phosphocholine + a fatty acid + H(+)</text>
        <dbReference type="Rhea" id="RHEA:15801"/>
        <dbReference type="ChEBI" id="CHEBI:15377"/>
        <dbReference type="ChEBI" id="CHEBI:15378"/>
        <dbReference type="ChEBI" id="CHEBI:28868"/>
        <dbReference type="ChEBI" id="CHEBI:57643"/>
        <dbReference type="ChEBI" id="CHEBI:58168"/>
        <dbReference type="EC" id="3.1.1.4"/>
    </reaction>
</comment>
<dbReference type="EC" id="3.1.1.32" evidence="5 20"/>
<evidence type="ECO:0000256" key="8">
    <source>
        <dbReference type="ARBA" id="ARBA00022452"/>
    </source>
</evidence>
<feature type="binding site" description="in dimeric form" evidence="19">
    <location>
        <position position="107"/>
    </location>
    <ligand>
        <name>Ca(2+)</name>
        <dbReference type="ChEBI" id="CHEBI:29108"/>
        <label>1</label>
    </ligand>
</feature>
<organism evidence="21 22">
    <name type="scientific">Enterovibrio norvegicus</name>
    <dbReference type="NCBI Taxonomy" id="188144"/>
    <lineage>
        <taxon>Bacteria</taxon>
        <taxon>Pseudomonadati</taxon>
        <taxon>Pseudomonadota</taxon>
        <taxon>Gammaproteobacteria</taxon>
        <taxon>Vibrionales</taxon>
        <taxon>Vibrionaceae</taxon>
        <taxon>Enterovibrio</taxon>
    </lineage>
</organism>
<dbReference type="Proteomes" id="UP000235387">
    <property type="component" value="Unassembled WGS sequence"/>
</dbReference>
<sequence length="264" mass="30465">MSVLRCSLVMALSASFVSLHAVASIQDLTAHRDNYFLPFYKEQKVNQARFEALNPNDTPAKDTFIQFQISLKYRLLNLDNEEDSGRGSDGLYVAYTQRSNWEAYDSSAYFRDSDYNPELFYRLTFENWQTSIGFEHQSNGAGGDIEVSWNRAYIDVQYDFEHGFVRFKPWARVGSVNYNPDIDDFLGYGEVELGWLPTQNNEIKLLARNVFTQDFERGYYNLSWSFPIYQGLRGYVKAETGYGLTISNYNFKDSAYGLGVAFDL</sequence>
<evidence type="ECO:0000256" key="9">
    <source>
        <dbReference type="ARBA" id="ARBA00022692"/>
    </source>
</evidence>
<dbReference type="PANTHER" id="PTHR40457:SF1">
    <property type="entry name" value="PHOSPHOLIPASE A1"/>
    <property type="match status" value="1"/>
</dbReference>
<evidence type="ECO:0000256" key="11">
    <source>
        <dbReference type="ARBA" id="ARBA00022729"/>
    </source>
</evidence>
<evidence type="ECO:0000256" key="17">
    <source>
        <dbReference type="ARBA" id="ARBA00023237"/>
    </source>
</evidence>
<evidence type="ECO:0000256" key="20">
    <source>
        <dbReference type="RuleBase" id="RU366027"/>
    </source>
</evidence>
<dbReference type="RefSeq" id="WP_102390790.1">
    <property type="nucleotide sequence ID" value="NZ_MDAL01000018.1"/>
</dbReference>
<dbReference type="GO" id="GO:0008970">
    <property type="term" value="F:phospholipase A1 activity"/>
    <property type="evidence" value="ECO:0007669"/>
    <property type="project" value="UniProtKB-EC"/>
</dbReference>
<dbReference type="Pfam" id="PF02253">
    <property type="entry name" value="PLA1"/>
    <property type="match status" value="1"/>
</dbReference>
<keyword evidence="14 20" id="KW-0442">Lipid degradation</keyword>
<comment type="caution">
    <text evidence="21">The sequence shown here is derived from an EMBL/GenBank/DDBJ whole genome shotgun (WGS) entry which is preliminary data.</text>
</comment>
<feature type="signal peptide" evidence="20">
    <location>
        <begin position="1"/>
        <end position="21"/>
    </location>
</feature>
<proteinExistence type="inferred from homology"/>
<dbReference type="EC" id="3.1.1.4" evidence="6 20"/>
<keyword evidence="12 20" id="KW-0378">Hydrolase</keyword>
<dbReference type="PANTHER" id="PTHR40457">
    <property type="entry name" value="PHOSPHOLIPASE A1"/>
    <property type="match status" value="1"/>
</dbReference>
<dbReference type="InterPro" id="IPR003187">
    <property type="entry name" value="PLipase_A1"/>
</dbReference>
<dbReference type="GO" id="GO:0046872">
    <property type="term" value="F:metal ion binding"/>
    <property type="evidence" value="ECO:0007669"/>
    <property type="project" value="UniProtKB-KW"/>
</dbReference>
<evidence type="ECO:0000256" key="5">
    <source>
        <dbReference type="ARBA" id="ARBA00013179"/>
    </source>
</evidence>
<evidence type="ECO:0000256" key="13">
    <source>
        <dbReference type="ARBA" id="ARBA00022837"/>
    </source>
</evidence>
<name>A0A2N7LAY1_9GAMM</name>
<protein>
    <recommendedName>
        <fullName evidence="7 20">Phospholipase A1</fullName>
        <ecNumber evidence="5 20">3.1.1.32</ecNumber>
        <ecNumber evidence="6 20">3.1.1.4</ecNumber>
    </recommendedName>
    <alternativeName>
        <fullName evidence="20">Phosphatidylcholine 1-acylhydrolase</fullName>
    </alternativeName>
</protein>
<dbReference type="Gene3D" id="2.40.230.10">
    <property type="entry name" value="Phospholipase A1"/>
    <property type="match status" value="1"/>
</dbReference>
<dbReference type="InterPro" id="IPR036541">
    <property type="entry name" value="PLipase_A1_sf"/>
</dbReference>
<keyword evidence="11 20" id="KW-0732">Signal</keyword>
<evidence type="ECO:0000256" key="16">
    <source>
        <dbReference type="ARBA" id="ARBA00023136"/>
    </source>
</evidence>
<comment type="subcellular location">
    <subcellularLocation>
        <location evidence="20">Cell outer membrane</location>
        <topology evidence="20">Multi-pass membrane protein</topology>
    </subcellularLocation>
    <text evidence="20">One of the very few enzymes located there.</text>
</comment>
<dbReference type="EMBL" id="MDAL01000018">
    <property type="protein sequence ID" value="PMN92279.1"/>
    <property type="molecule type" value="Genomic_DNA"/>
</dbReference>
<feature type="active site" description="Proton acceptor" evidence="18">
    <location>
        <position position="136"/>
    </location>
</feature>
<evidence type="ECO:0000256" key="7">
    <source>
        <dbReference type="ARBA" id="ARBA00021726"/>
    </source>
</evidence>
<comment type="cofactor">
    <cofactor evidence="20">
        <name>Ca(2+)</name>
        <dbReference type="ChEBI" id="CHEBI:29108"/>
    </cofactor>
    <text evidence="20">Binds 1 Ca(2+) ion per monomer. In the dimeric form the Ca(2+) is bound by different amino acids with binding of each Ca(2+) shared with ligands coming from each monomer. The Ca(2+) ion may have a role in catalysis.</text>
</comment>
<keyword evidence="8" id="KW-1134">Transmembrane beta strand</keyword>
<dbReference type="GO" id="GO:0004623">
    <property type="term" value="F:phospholipase A2 activity"/>
    <property type="evidence" value="ECO:0007669"/>
    <property type="project" value="UniProtKB-EC"/>
</dbReference>
<evidence type="ECO:0000313" key="21">
    <source>
        <dbReference type="EMBL" id="PMN92279.1"/>
    </source>
</evidence>
<evidence type="ECO:0000256" key="1">
    <source>
        <dbReference type="ARBA" id="ARBA00000111"/>
    </source>
</evidence>
<evidence type="ECO:0000256" key="14">
    <source>
        <dbReference type="ARBA" id="ARBA00022963"/>
    </source>
</evidence>
<keyword evidence="17 20" id="KW-0998">Cell outer membrane</keyword>
<keyword evidence="13 19" id="KW-0106">Calcium</keyword>